<evidence type="ECO:0000313" key="1">
    <source>
        <dbReference type="EMBL" id="KAJ7750411.1"/>
    </source>
</evidence>
<keyword evidence="2" id="KW-1185">Reference proteome</keyword>
<sequence length="96" mass="10926">TQLRTGHVGLNALLHRIKVVDLCLKWGVPETVPHYLLVCRRYVSQRSTLRSDLKPLTPFTLSSLLSHKNIGLTLNYVKNTDRFPQYFTKTPSSSTS</sequence>
<dbReference type="AlphaFoldDB" id="A0AAD7IX08"/>
<reference evidence="1" key="1">
    <citation type="submission" date="2023-03" db="EMBL/GenBank/DDBJ databases">
        <title>Massive genome expansion in bonnet fungi (Mycena s.s.) driven by repeated elements and novel gene families across ecological guilds.</title>
        <authorList>
            <consortium name="Lawrence Berkeley National Laboratory"/>
            <person name="Harder C.B."/>
            <person name="Miyauchi S."/>
            <person name="Viragh M."/>
            <person name="Kuo A."/>
            <person name="Thoen E."/>
            <person name="Andreopoulos B."/>
            <person name="Lu D."/>
            <person name="Skrede I."/>
            <person name="Drula E."/>
            <person name="Henrissat B."/>
            <person name="Morin E."/>
            <person name="Kohler A."/>
            <person name="Barry K."/>
            <person name="LaButti K."/>
            <person name="Morin E."/>
            <person name="Salamov A."/>
            <person name="Lipzen A."/>
            <person name="Mereny Z."/>
            <person name="Hegedus B."/>
            <person name="Baldrian P."/>
            <person name="Stursova M."/>
            <person name="Weitz H."/>
            <person name="Taylor A."/>
            <person name="Grigoriev I.V."/>
            <person name="Nagy L.G."/>
            <person name="Martin F."/>
            <person name="Kauserud H."/>
        </authorList>
    </citation>
    <scope>NUCLEOTIDE SEQUENCE</scope>
    <source>
        <strain evidence="1">CBHHK188m</strain>
    </source>
</reference>
<proteinExistence type="predicted"/>
<organism evidence="1 2">
    <name type="scientific">Mycena maculata</name>
    <dbReference type="NCBI Taxonomy" id="230809"/>
    <lineage>
        <taxon>Eukaryota</taxon>
        <taxon>Fungi</taxon>
        <taxon>Dikarya</taxon>
        <taxon>Basidiomycota</taxon>
        <taxon>Agaricomycotina</taxon>
        <taxon>Agaricomycetes</taxon>
        <taxon>Agaricomycetidae</taxon>
        <taxon>Agaricales</taxon>
        <taxon>Marasmiineae</taxon>
        <taxon>Mycenaceae</taxon>
        <taxon>Mycena</taxon>
    </lineage>
</organism>
<comment type="caution">
    <text evidence="1">The sequence shown here is derived from an EMBL/GenBank/DDBJ whole genome shotgun (WGS) entry which is preliminary data.</text>
</comment>
<name>A0AAD7IX08_9AGAR</name>
<protein>
    <submittedName>
        <fullName evidence="1">Uncharacterized protein</fullName>
    </submittedName>
</protein>
<accession>A0AAD7IX08</accession>
<evidence type="ECO:0000313" key="2">
    <source>
        <dbReference type="Proteomes" id="UP001215280"/>
    </source>
</evidence>
<dbReference type="EMBL" id="JARJLG010000082">
    <property type="protein sequence ID" value="KAJ7750411.1"/>
    <property type="molecule type" value="Genomic_DNA"/>
</dbReference>
<feature type="non-terminal residue" evidence="1">
    <location>
        <position position="1"/>
    </location>
</feature>
<gene>
    <name evidence="1" type="ORF">DFH07DRAFT_746096</name>
</gene>
<dbReference type="Proteomes" id="UP001215280">
    <property type="component" value="Unassembled WGS sequence"/>
</dbReference>